<keyword evidence="3" id="KW-1185">Reference proteome</keyword>
<evidence type="ECO:0000313" key="2">
    <source>
        <dbReference type="EMBL" id="KAF4621033.1"/>
    </source>
</evidence>
<keyword evidence="1" id="KW-0732">Signal</keyword>
<reference evidence="2 3" key="1">
    <citation type="submission" date="2019-12" db="EMBL/GenBank/DDBJ databases">
        <authorList>
            <person name="Floudas D."/>
            <person name="Bentzer J."/>
            <person name="Ahren D."/>
            <person name="Johansson T."/>
            <person name="Persson P."/>
            <person name="Tunlid A."/>
        </authorList>
    </citation>
    <scope>NUCLEOTIDE SEQUENCE [LARGE SCALE GENOMIC DNA]</scope>
    <source>
        <strain evidence="2 3">CBS 102.39</strain>
    </source>
</reference>
<organism evidence="2 3">
    <name type="scientific">Agrocybe pediades</name>
    <dbReference type="NCBI Taxonomy" id="84607"/>
    <lineage>
        <taxon>Eukaryota</taxon>
        <taxon>Fungi</taxon>
        <taxon>Dikarya</taxon>
        <taxon>Basidiomycota</taxon>
        <taxon>Agaricomycotina</taxon>
        <taxon>Agaricomycetes</taxon>
        <taxon>Agaricomycetidae</taxon>
        <taxon>Agaricales</taxon>
        <taxon>Agaricineae</taxon>
        <taxon>Strophariaceae</taxon>
        <taxon>Agrocybe</taxon>
    </lineage>
</organism>
<name>A0A8H4R249_9AGAR</name>
<gene>
    <name evidence="2" type="ORF">D9613_000369</name>
</gene>
<dbReference type="Proteomes" id="UP000521872">
    <property type="component" value="Unassembled WGS sequence"/>
</dbReference>
<accession>A0A8H4R249</accession>
<evidence type="ECO:0000313" key="3">
    <source>
        <dbReference type="Proteomes" id="UP000521872"/>
    </source>
</evidence>
<protein>
    <submittedName>
        <fullName evidence="2">Uncharacterized protein</fullName>
    </submittedName>
</protein>
<evidence type="ECO:0000256" key="1">
    <source>
        <dbReference type="SAM" id="SignalP"/>
    </source>
</evidence>
<comment type="caution">
    <text evidence="2">The sequence shown here is derived from an EMBL/GenBank/DDBJ whole genome shotgun (WGS) entry which is preliminary data.</text>
</comment>
<feature type="chain" id="PRO_5034038001" evidence="1">
    <location>
        <begin position="22"/>
        <end position="431"/>
    </location>
</feature>
<feature type="signal peptide" evidence="1">
    <location>
        <begin position="1"/>
        <end position="21"/>
    </location>
</feature>
<proteinExistence type="predicted"/>
<dbReference type="EMBL" id="JAACJL010000015">
    <property type="protein sequence ID" value="KAF4621033.1"/>
    <property type="molecule type" value="Genomic_DNA"/>
</dbReference>
<dbReference type="AlphaFoldDB" id="A0A8H4R249"/>
<sequence length="431" mass="48793">MPRYSHRRGLKAVCFLSLVLCIHFLTHSPENLRQVVDGVVDGLVKEALLSTFSKNDLKISGKRQFLRLVQGHSGLAAAESIPRLCRSLQGKKVLFVGPDTTYHLHSVWLELLEAMEGRSHTCFGRAYCTFHHICQQPTSENEELNISSSEIRKKKMPGRRTLVDTNSSLLLYSASTSLFASPNKWNPKYTHVDVNPQVGVRESNSYWLRHTPKVDVMVISKAPISAPSWTYDSSSAGNWTYTRRLCKDYSYIGSKCDLDLEYRIVNAAFHATVGQFLPRLLTTLVYLSRNSASDKPTLIWHGSWYIPPVCARNAMPKSATLVPDKWSDHNGRESVDPWTLYYNAQVYIHHGILTRVLPYFNTTYIPLAYPSVRSGKKEIRQAPPNIQFSPSGKRKDCIRNVDFSTGSVPSVFLDKLLTAMARVTEDEYLSM</sequence>